<dbReference type="GO" id="GO:0005576">
    <property type="term" value="C:extracellular region"/>
    <property type="evidence" value="ECO:0007669"/>
    <property type="project" value="InterPro"/>
</dbReference>
<evidence type="ECO:0000259" key="2">
    <source>
        <dbReference type="SMART" id="SM00198"/>
    </source>
</evidence>
<dbReference type="PRINTS" id="PR00837">
    <property type="entry name" value="V5TPXLIKE"/>
</dbReference>
<accession>A0A0N4YT45</accession>
<dbReference type="SMART" id="SM00198">
    <property type="entry name" value="SCP"/>
    <property type="match status" value="1"/>
</dbReference>
<dbReference type="InterPro" id="IPR014044">
    <property type="entry name" value="CAP_dom"/>
</dbReference>
<dbReference type="STRING" id="27835.A0A0N4YT45"/>
<evidence type="ECO:0000256" key="1">
    <source>
        <dbReference type="SAM" id="MobiDB-lite"/>
    </source>
</evidence>
<organism evidence="5">
    <name type="scientific">Nippostrongylus brasiliensis</name>
    <name type="common">Rat hookworm</name>
    <dbReference type="NCBI Taxonomy" id="27835"/>
    <lineage>
        <taxon>Eukaryota</taxon>
        <taxon>Metazoa</taxon>
        <taxon>Ecdysozoa</taxon>
        <taxon>Nematoda</taxon>
        <taxon>Chromadorea</taxon>
        <taxon>Rhabditida</taxon>
        <taxon>Rhabditina</taxon>
        <taxon>Rhabditomorpha</taxon>
        <taxon>Strongyloidea</taxon>
        <taxon>Heligmosomidae</taxon>
        <taxon>Nippostrongylus</taxon>
    </lineage>
</organism>
<gene>
    <name evidence="3" type="ORF">NBR_LOCUS20418</name>
</gene>
<dbReference type="PROSITE" id="PS01009">
    <property type="entry name" value="CRISP_1"/>
    <property type="match status" value="1"/>
</dbReference>
<dbReference type="Gene3D" id="3.40.33.10">
    <property type="entry name" value="CAP"/>
    <property type="match status" value="1"/>
</dbReference>
<reference evidence="5" key="1">
    <citation type="submission" date="2017-02" db="UniProtKB">
        <authorList>
            <consortium name="WormBaseParasite"/>
        </authorList>
    </citation>
    <scope>IDENTIFICATION</scope>
</reference>
<evidence type="ECO:0000313" key="5">
    <source>
        <dbReference type="WBParaSite" id="NBR_0002041701-mRNA-1"/>
    </source>
</evidence>
<evidence type="ECO:0000313" key="3">
    <source>
        <dbReference type="EMBL" id="VDL84155.1"/>
    </source>
</evidence>
<feature type="region of interest" description="Disordered" evidence="1">
    <location>
        <begin position="189"/>
        <end position="217"/>
    </location>
</feature>
<reference evidence="3 4" key="2">
    <citation type="submission" date="2018-11" db="EMBL/GenBank/DDBJ databases">
        <authorList>
            <consortium name="Pathogen Informatics"/>
        </authorList>
    </citation>
    <scope>NUCLEOTIDE SEQUENCE [LARGE SCALE GENOMIC DNA]</scope>
</reference>
<dbReference type="InterPro" id="IPR018244">
    <property type="entry name" value="Allrgn_V5/Tpx1_CS"/>
</dbReference>
<evidence type="ECO:0000313" key="4">
    <source>
        <dbReference type="Proteomes" id="UP000271162"/>
    </source>
</evidence>
<dbReference type="SUPFAM" id="SSF55797">
    <property type="entry name" value="PR-1-like"/>
    <property type="match status" value="1"/>
</dbReference>
<feature type="domain" description="SCP" evidence="2">
    <location>
        <begin position="3"/>
        <end position="115"/>
    </location>
</feature>
<dbReference type="Proteomes" id="UP000271162">
    <property type="component" value="Unassembled WGS sequence"/>
</dbReference>
<dbReference type="PANTHER" id="PTHR10334">
    <property type="entry name" value="CYSTEINE-RICH SECRETORY PROTEIN-RELATED"/>
    <property type="match status" value="1"/>
</dbReference>
<dbReference type="EMBL" id="UYSL01025121">
    <property type="protein sequence ID" value="VDL84155.1"/>
    <property type="molecule type" value="Genomic_DNA"/>
</dbReference>
<dbReference type="Pfam" id="PF00188">
    <property type="entry name" value="CAP"/>
    <property type="match status" value="1"/>
</dbReference>
<name>A0A0N4YT45_NIPBR</name>
<proteinExistence type="predicted"/>
<keyword evidence="4" id="KW-1185">Reference proteome</keyword>
<sequence length="217" mass="24575">MCNADLPVYDCNLEVSAQGHANLCKFQHSNVPYGENLFYAPMFFDKYQAVDTASRMWFDELKKFGVGPENMLKNWSVGHYTQMVWGWTEKLGCGVKECPDGSVLLVCQYDPALVSCGQFFDDFDSNAKDVQMKMMFDNPKRIERETAIVQTTRVMAMSSAAKTFQEAIKGKELTRPCMQLPYGRGERSYMPVDSPRGAATSYQDKKKNSKWTVKAGT</sequence>
<dbReference type="InterPro" id="IPR035940">
    <property type="entry name" value="CAP_sf"/>
</dbReference>
<dbReference type="InterPro" id="IPR002413">
    <property type="entry name" value="V5_allergen-like"/>
</dbReference>
<dbReference type="CDD" id="cd05380">
    <property type="entry name" value="CAP_euk"/>
    <property type="match status" value="1"/>
</dbReference>
<dbReference type="PRINTS" id="PR00838">
    <property type="entry name" value="V5ALLERGEN"/>
</dbReference>
<dbReference type="InterPro" id="IPR001283">
    <property type="entry name" value="CRISP-related"/>
</dbReference>
<protein>
    <submittedName>
        <fullName evidence="5">SCP domain-containing protein</fullName>
    </submittedName>
</protein>
<dbReference type="WBParaSite" id="NBR_0002041701-mRNA-1">
    <property type="protein sequence ID" value="NBR_0002041701-mRNA-1"/>
    <property type="gene ID" value="NBR_0002041701"/>
</dbReference>
<dbReference type="AlphaFoldDB" id="A0A0N4YT45"/>